<accession>A0ABP1R3Z1</accession>
<proteinExistence type="predicted"/>
<evidence type="ECO:0008006" key="4">
    <source>
        <dbReference type="Google" id="ProtNLM"/>
    </source>
</evidence>
<evidence type="ECO:0000256" key="1">
    <source>
        <dbReference type="SAM" id="MobiDB-lite"/>
    </source>
</evidence>
<name>A0ABP1R3Z1_9HEXA</name>
<organism evidence="2 3">
    <name type="scientific">Orchesella dallaii</name>
    <dbReference type="NCBI Taxonomy" id="48710"/>
    <lineage>
        <taxon>Eukaryota</taxon>
        <taxon>Metazoa</taxon>
        <taxon>Ecdysozoa</taxon>
        <taxon>Arthropoda</taxon>
        <taxon>Hexapoda</taxon>
        <taxon>Collembola</taxon>
        <taxon>Entomobryomorpha</taxon>
        <taxon>Entomobryoidea</taxon>
        <taxon>Orchesellidae</taxon>
        <taxon>Orchesellinae</taxon>
        <taxon>Orchesella</taxon>
    </lineage>
</organism>
<sequence length="170" mass="19298">MFNTNGINAQNAFKLRLLDYINVMINSPNYDKSNMQLTSSTLEIGTQIYVCQVDNTRSQVLSLESEITLQKCHKKKEGQEPGNVGSDQPHGDCGDADFDDDEVAGQCQKQNKKTIKKRGKFVEEDNSKLLTGLEEQNVKFVTRRNVLNKKFNAMILEDLDFDYLSFFSGK</sequence>
<gene>
    <name evidence="2" type="ORF">ODALV1_LOCUS18401</name>
</gene>
<evidence type="ECO:0000313" key="3">
    <source>
        <dbReference type="Proteomes" id="UP001642540"/>
    </source>
</evidence>
<feature type="region of interest" description="Disordered" evidence="1">
    <location>
        <begin position="74"/>
        <end position="99"/>
    </location>
</feature>
<dbReference type="Proteomes" id="UP001642540">
    <property type="component" value="Unassembled WGS sequence"/>
</dbReference>
<reference evidence="2 3" key="1">
    <citation type="submission" date="2024-08" db="EMBL/GenBank/DDBJ databases">
        <authorList>
            <person name="Cucini C."/>
            <person name="Frati F."/>
        </authorList>
    </citation>
    <scope>NUCLEOTIDE SEQUENCE [LARGE SCALE GENOMIC DNA]</scope>
</reference>
<dbReference type="EMBL" id="CAXLJM020000058">
    <property type="protein sequence ID" value="CAL8119118.1"/>
    <property type="molecule type" value="Genomic_DNA"/>
</dbReference>
<dbReference type="InterPro" id="IPR022816">
    <property type="entry name" value="Condensin_barren_su2"/>
</dbReference>
<evidence type="ECO:0000313" key="2">
    <source>
        <dbReference type="EMBL" id="CAL8119118.1"/>
    </source>
</evidence>
<comment type="caution">
    <text evidence="2">The sequence shown here is derived from an EMBL/GenBank/DDBJ whole genome shotgun (WGS) entry which is preliminary data.</text>
</comment>
<dbReference type="Pfam" id="PF05786">
    <property type="entry name" value="Cnd2"/>
    <property type="match status" value="1"/>
</dbReference>
<protein>
    <recommendedName>
        <fullName evidence="4">Condensin complex subunit 2</fullName>
    </recommendedName>
</protein>
<keyword evidence="3" id="KW-1185">Reference proteome</keyword>